<dbReference type="Proteomes" id="UP000233551">
    <property type="component" value="Unassembled WGS sequence"/>
</dbReference>
<organism evidence="2 3">
    <name type="scientific">Punica granatum</name>
    <name type="common">Pomegranate</name>
    <dbReference type="NCBI Taxonomy" id="22663"/>
    <lineage>
        <taxon>Eukaryota</taxon>
        <taxon>Viridiplantae</taxon>
        <taxon>Streptophyta</taxon>
        <taxon>Embryophyta</taxon>
        <taxon>Tracheophyta</taxon>
        <taxon>Spermatophyta</taxon>
        <taxon>Magnoliopsida</taxon>
        <taxon>eudicotyledons</taxon>
        <taxon>Gunneridae</taxon>
        <taxon>Pentapetalae</taxon>
        <taxon>rosids</taxon>
        <taxon>malvids</taxon>
        <taxon>Myrtales</taxon>
        <taxon>Lythraceae</taxon>
        <taxon>Punica</taxon>
    </lineage>
</organism>
<feature type="region of interest" description="Disordered" evidence="1">
    <location>
        <begin position="62"/>
        <end position="101"/>
    </location>
</feature>
<evidence type="ECO:0000313" key="2">
    <source>
        <dbReference type="EMBL" id="PKI74403.1"/>
    </source>
</evidence>
<comment type="caution">
    <text evidence="2">The sequence shown here is derived from an EMBL/GenBank/DDBJ whole genome shotgun (WGS) entry which is preliminary data.</text>
</comment>
<dbReference type="EMBL" id="PGOL01000208">
    <property type="protein sequence ID" value="PKI74403.1"/>
    <property type="molecule type" value="Genomic_DNA"/>
</dbReference>
<dbReference type="AlphaFoldDB" id="A0A2I0L1A5"/>
<name>A0A2I0L1A5_PUNGR</name>
<sequence>MPEVDVTRSNRGRGRWAEVARFCQGQGREAEPKSKSTSSKVEDRADVASFETLRSERGLESRVARSRLRGQGRKVEPGLRSSGTAERITTVDGGAVEASSD</sequence>
<evidence type="ECO:0000313" key="3">
    <source>
        <dbReference type="Proteomes" id="UP000233551"/>
    </source>
</evidence>
<accession>A0A2I0L1A5</accession>
<gene>
    <name evidence="2" type="ORF">CRG98_005167</name>
</gene>
<reference evidence="2 3" key="1">
    <citation type="submission" date="2017-11" db="EMBL/GenBank/DDBJ databases">
        <title>De-novo sequencing of pomegranate (Punica granatum L.) genome.</title>
        <authorList>
            <person name="Akparov Z."/>
            <person name="Amiraslanov A."/>
            <person name="Hajiyeva S."/>
            <person name="Abbasov M."/>
            <person name="Kaur K."/>
            <person name="Hamwieh A."/>
            <person name="Solovyev V."/>
            <person name="Salamov A."/>
            <person name="Braich B."/>
            <person name="Kosarev P."/>
            <person name="Mahmoud A."/>
            <person name="Hajiyev E."/>
            <person name="Babayeva S."/>
            <person name="Izzatullayeva V."/>
            <person name="Mammadov A."/>
            <person name="Mammadov A."/>
            <person name="Sharifova S."/>
            <person name="Ojaghi J."/>
            <person name="Eynullazada K."/>
            <person name="Bayramov B."/>
            <person name="Abdulazimova A."/>
            <person name="Shahmuradov I."/>
        </authorList>
    </citation>
    <scope>NUCLEOTIDE SEQUENCE [LARGE SCALE GENOMIC DNA]</scope>
    <source>
        <strain evidence="3">cv. AG2017</strain>
        <tissue evidence="2">Leaf</tissue>
    </source>
</reference>
<keyword evidence="3" id="KW-1185">Reference proteome</keyword>
<proteinExistence type="predicted"/>
<evidence type="ECO:0000256" key="1">
    <source>
        <dbReference type="SAM" id="MobiDB-lite"/>
    </source>
</evidence>
<feature type="region of interest" description="Disordered" evidence="1">
    <location>
        <begin position="22"/>
        <end position="45"/>
    </location>
</feature>
<feature type="compositionally biased region" description="Basic and acidic residues" evidence="1">
    <location>
        <begin position="28"/>
        <end position="45"/>
    </location>
</feature>
<protein>
    <submittedName>
        <fullName evidence="2">Uncharacterized protein</fullName>
    </submittedName>
</protein>